<proteinExistence type="predicted"/>
<keyword evidence="2 6" id="KW-0472">Membrane</keyword>
<keyword evidence="6" id="KW-0812">Transmembrane</keyword>
<dbReference type="PANTHER" id="PTHR11640">
    <property type="entry name" value="NEPHRIN"/>
    <property type="match status" value="1"/>
</dbReference>
<dbReference type="CDD" id="cd00096">
    <property type="entry name" value="Ig"/>
    <property type="match status" value="1"/>
</dbReference>
<dbReference type="InterPro" id="IPR051275">
    <property type="entry name" value="Cell_adhesion_signaling"/>
</dbReference>
<dbReference type="SMART" id="SM00409">
    <property type="entry name" value="IG"/>
    <property type="match status" value="2"/>
</dbReference>
<dbReference type="InterPro" id="IPR003599">
    <property type="entry name" value="Ig_sub"/>
</dbReference>
<evidence type="ECO:0000313" key="9">
    <source>
        <dbReference type="RefSeq" id="XP_035828808.1"/>
    </source>
</evidence>
<evidence type="ECO:0000256" key="3">
    <source>
        <dbReference type="ARBA" id="ARBA00023157"/>
    </source>
</evidence>
<keyword evidence="4" id="KW-0325">Glycoprotein</keyword>
<reference evidence="9" key="1">
    <citation type="submission" date="2025-08" db="UniProtKB">
        <authorList>
            <consortium name="RefSeq"/>
        </authorList>
    </citation>
    <scope>IDENTIFICATION</scope>
</reference>
<keyword evidence="8" id="KW-1185">Reference proteome</keyword>
<dbReference type="PROSITE" id="PS50835">
    <property type="entry name" value="IG_LIKE"/>
    <property type="match status" value="2"/>
</dbReference>
<protein>
    <submittedName>
        <fullName evidence="9">Basement membrane-specific heparan sulfate proteoglycan core protein-like</fullName>
    </submittedName>
</protein>
<keyword evidence="3" id="KW-1015">Disulfide bond</keyword>
<evidence type="ECO:0000259" key="7">
    <source>
        <dbReference type="PROSITE" id="PS50835"/>
    </source>
</evidence>
<dbReference type="Pfam" id="PF13895">
    <property type="entry name" value="Ig_2"/>
    <property type="match status" value="2"/>
</dbReference>
<evidence type="ECO:0000256" key="5">
    <source>
        <dbReference type="ARBA" id="ARBA00023319"/>
    </source>
</evidence>
<evidence type="ECO:0000256" key="4">
    <source>
        <dbReference type="ARBA" id="ARBA00023180"/>
    </source>
</evidence>
<dbReference type="SUPFAM" id="SSF48726">
    <property type="entry name" value="Immunoglobulin"/>
    <property type="match status" value="2"/>
</dbReference>
<dbReference type="InterPro" id="IPR007110">
    <property type="entry name" value="Ig-like_dom"/>
</dbReference>
<keyword evidence="6" id="KW-1133">Transmembrane helix</keyword>
<feature type="domain" description="Ig-like" evidence="7">
    <location>
        <begin position="111"/>
        <end position="203"/>
    </location>
</feature>
<dbReference type="RefSeq" id="XP_035828808.1">
    <property type="nucleotide sequence ID" value="XM_035972915.1"/>
</dbReference>
<dbReference type="InterPro" id="IPR013783">
    <property type="entry name" value="Ig-like_fold"/>
</dbReference>
<evidence type="ECO:0000256" key="6">
    <source>
        <dbReference type="SAM" id="Phobius"/>
    </source>
</evidence>
<gene>
    <name evidence="9" type="primary">LOC118478752</name>
</gene>
<sequence>MSTCDINIIVLEVIKLVPAGNSSAQSLIAPLRANFNATITCDCYEPGSNPVEFSWWKDGSELNTTSQTLALTPVSVHDQGLYICRVTTDDGRGNICDVLARVMGFSQTGDPQTGILTITNTSSSSSDSTFTFNTSMTLLCSCLGSDPQPPPPFLFKWFKDGTELQRQTGPFLQLMASPARSGNYSCEVVAQGGSGFYCSASAAVEFIDTGRNVKLCACNCNTKKLPSTEEEIAETTSQLRRHLSVDVTMLSSSVRQKTSAPDDRVSARTVGSSAAAILVLVFSIIILFDMCRFVMWLYHWIYPFTNS</sequence>
<organism evidence="8 9">
    <name type="scientific">Aplysia californica</name>
    <name type="common">California sea hare</name>
    <dbReference type="NCBI Taxonomy" id="6500"/>
    <lineage>
        <taxon>Eukaryota</taxon>
        <taxon>Metazoa</taxon>
        <taxon>Spiralia</taxon>
        <taxon>Lophotrochozoa</taxon>
        <taxon>Mollusca</taxon>
        <taxon>Gastropoda</taxon>
        <taxon>Heterobranchia</taxon>
        <taxon>Euthyneura</taxon>
        <taxon>Tectipleura</taxon>
        <taxon>Aplysiida</taxon>
        <taxon>Aplysioidea</taxon>
        <taxon>Aplysiidae</taxon>
        <taxon>Aplysia</taxon>
    </lineage>
</organism>
<dbReference type="PANTHER" id="PTHR11640:SF31">
    <property type="entry name" value="IRREGULAR CHIASM C-ROUGHEST PROTEIN-RELATED"/>
    <property type="match status" value="1"/>
</dbReference>
<keyword evidence="5" id="KW-0393">Immunoglobulin domain</keyword>
<name>A0ABM1W2B5_APLCA</name>
<evidence type="ECO:0000313" key="8">
    <source>
        <dbReference type="Proteomes" id="UP000694888"/>
    </source>
</evidence>
<feature type="transmembrane region" description="Helical" evidence="6">
    <location>
        <begin position="274"/>
        <end position="298"/>
    </location>
</feature>
<dbReference type="InterPro" id="IPR036179">
    <property type="entry name" value="Ig-like_dom_sf"/>
</dbReference>
<dbReference type="Gene3D" id="2.60.40.10">
    <property type="entry name" value="Immunoglobulins"/>
    <property type="match status" value="2"/>
</dbReference>
<dbReference type="Proteomes" id="UP000694888">
    <property type="component" value="Unplaced"/>
</dbReference>
<evidence type="ECO:0000256" key="2">
    <source>
        <dbReference type="ARBA" id="ARBA00023136"/>
    </source>
</evidence>
<dbReference type="GeneID" id="118478752"/>
<accession>A0ABM1W2B5</accession>
<evidence type="ECO:0000256" key="1">
    <source>
        <dbReference type="ARBA" id="ARBA00004479"/>
    </source>
</evidence>
<feature type="domain" description="Ig-like" evidence="7">
    <location>
        <begin position="18"/>
        <end position="87"/>
    </location>
</feature>
<comment type="subcellular location">
    <subcellularLocation>
        <location evidence="1">Membrane</location>
        <topology evidence="1">Single-pass type I membrane protein</topology>
    </subcellularLocation>
</comment>